<dbReference type="eggNOG" id="COG3181">
    <property type="taxonomic scope" value="Bacteria"/>
</dbReference>
<organism evidence="3 4">
    <name type="scientific">Marinobacterium lacunae</name>
    <dbReference type="NCBI Taxonomy" id="1232683"/>
    <lineage>
        <taxon>Bacteria</taxon>
        <taxon>Pseudomonadati</taxon>
        <taxon>Pseudomonadota</taxon>
        <taxon>Gammaproteobacteria</taxon>
        <taxon>Oceanospirillales</taxon>
        <taxon>Oceanospirillaceae</taxon>
        <taxon>Marinobacterium</taxon>
    </lineage>
</organism>
<dbReference type="Gene3D" id="3.40.190.10">
    <property type="entry name" value="Periplasmic binding protein-like II"/>
    <property type="match status" value="1"/>
</dbReference>
<dbReference type="PIRSF" id="PIRSF017082">
    <property type="entry name" value="YflP"/>
    <property type="match status" value="1"/>
</dbReference>
<name>A0A081FYL5_9GAMM</name>
<feature type="signal peptide" evidence="2">
    <location>
        <begin position="1"/>
        <end position="30"/>
    </location>
</feature>
<dbReference type="Proteomes" id="UP000028252">
    <property type="component" value="Unassembled WGS sequence"/>
</dbReference>
<dbReference type="InterPro" id="IPR042100">
    <property type="entry name" value="Bug_dom1"/>
</dbReference>
<dbReference type="PATRIC" id="fig|1232683.4.peg.2145"/>
<dbReference type="STRING" id="1232683.ADIMK_2186"/>
<evidence type="ECO:0000256" key="1">
    <source>
        <dbReference type="ARBA" id="ARBA00006987"/>
    </source>
</evidence>
<sequence length="332" mass="35237">MKIKATFKACSMTVFGAVLALGALSQPAAAAEWPTKDVHLIVPYSAGGNTDVLARRVADLLQRELKANVVVENRPGAGSTVATARLARGGRDADHTILMASPGHVIGPAIYPNLGYDAVEDFRFIDKLVDMPNVMVVPASSPYNTVGEFINAASGANPMTFSHPGIGSSIHMSGELFRTFTKLPMVAVPYQGSGAALPALLGGDVDVSFENMSTVLPHIKSGGLRALAVTSPERSPFLPDVPTIRETSGYGLDGFVTGVWNGIIAHKSFPDEGVDVLREALKKVKETPEFRGFAKEMGAAEPSTASGDEFKAFIVSEIERWRKVAEDAGIRN</sequence>
<keyword evidence="2" id="KW-0732">Signal</keyword>
<keyword evidence="4" id="KW-1185">Reference proteome</keyword>
<dbReference type="RefSeq" id="WP_081849761.1">
    <property type="nucleotide sequence ID" value="NZ_JMQN01000031.1"/>
</dbReference>
<dbReference type="CDD" id="cd07012">
    <property type="entry name" value="PBP2_Bug_TTT"/>
    <property type="match status" value="1"/>
</dbReference>
<reference evidence="3 4" key="1">
    <citation type="submission" date="2014-04" db="EMBL/GenBank/DDBJ databases">
        <title>Marinobacterium kochiensis sp. nov., isolated from sediment sample collected from Kochi backwaters in Kerala, India.</title>
        <authorList>
            <person name="Singh A."/>
            <person name="Pinnaka A.K."/>
        </authorList>
    </citation>
    <scope>NUCLEOTIDE SEQUENCE [LARGE SCALE GENOMIC DNA]</scope>
    <source>
        <strain evidence="3 4">AK27</strain>
    </source>
</reference>
<comment type="caution">
    <text evidence="3">The sequence shown here is derived from an EMBL/GenBank/DDBJ whole genome shotgun (WGS) entry which is preliminary data.</text>
</comment>
<evidence type="ECO:0000256" key="2">
    <source>
        <dbReference type="SAM" id="SignalP"/>
    </source>
</evidence>
<dbReference type="InterPro" id="IPR005064">
    <property type="entry name" value="BUG"/>
</dbReference>
<dbReference type="SUPFAM" id="SSF53850">
    <property type="entry name" value="Periplasmic binding protein-like II"/>
    <property type="match status" value="1"/>
</dbReference>
<feature type="chain" id="PRO_5001757543" evidence="2">
    <location>
        <begin position="31"/>
        <end position="332"/>
    </location>
</feature>
<dbReference type="Pfam" id="PF03401">
    <property type="entry name" value="TctC"/>
    <property type="match status" value="1"/>
</dbReference>
<accession>A0A081FYL5</accession>
<dbReference type="PANTHER" id="PTHR42928">
    <property type="entry name" value="TRICARBOXYLATE-BINDING PROTEIN"/>
    <property type="match status" value="1"/>
</dbReference>
<evidence type="ECO:0000313" key="4">
    <source>
        <dbReference type="Proteomes" id="UP000028252"/>
    </source>
</evidence>
<dbReference type="AlphaFoldDB" id="A0A081FYL5"/>
<dbReference type="Gene3D" id="3.40.190.150">
    <property type="entry name" value="Bordetella uptake gene, domain 1"/>
    <property type="match status" value="1"/>
</dbReference>
<dbReference type="PANTHER" id="PTHR42928:SF5">
    <property type="entry name" value="BLR1237 PROTEIN"/>
    <property type="match status" value="1"/>
</dbReference>
<proteinExistence type="inferred from homology"/>
<comment type="similarity">
    <text evidence="1">Belongs to the UPF0065 (bug) family.</text>
</comment>
<dbReference type="EMBL" id="JMQN01000031">
    <property type="protein sequence ID" value="KEA63620.1"/>
    <property type="molecule type" value="Genomic_DNA"/>
</dbReference>
<protein>
    <submittedName>
        <fullName evidence="3">Tricarboxylate transport protein TctC</fullName>
    </submittedName>
</protein>
<gene>
    <name evidence="3" type="ORF">ADIMK_2186</name>
</gene>
<evidence type="ECO:0000313" key="3">
    <source>
        <dbReference type="EMBL" id="KEA63620.1"/>
    </source>
</evidence>